<keyword evidence="2" id="KW-0808">Transferase</keyword>
<comment type="caution">
    <text evidence="2">The sequence shown here is derived from an EMBL/GenBank/DDBJ whole genome shotgun (WGS) entry which is preliminary data.</text>
</comment>
<feature type="domain" description="N-acetyltransferase" evidence="1">
    <location>
        <begin position="80"/>
        <end position="215"/>
    </location>
</feature>
<organism evidence="2 3">
    <name type="scientific">Herbihabitans rhizosphaerae</name>
    <dbReference type="NCBI Taxonomy" id="1872711"/>
    <lineage>
        <taxon>Bacteria</taxon>
        <taxon>Bacillati</taxon>
        <taxon>Actinomycetota</taxon>
        <taxon>Actinomycetes</taxon>
        <taxon>Pseudonocardiales</taxon>
        <taxon>Pseudonocardiaceae</taxon>
        <taxon>Herbihabitans</taxon>
    </lineage>
</organism>
<dbReference type="EMBL" id="SGWQ01000003">
    <property type="protein sequence ID" value="RZS40863.1"/>
    <property type="molecule type" value="Genomic_DNA"/>
</dbReference>
<dbReference type="InterPro" id="IPR000182">
    <property type="entry name" value="GNAT_dom"/>
</dbReference>
<evidence type="ECO:0000259" key="1">
    <source>
        <dbReference type="PROSITE" id="PS51186"/>
    </source>
</evidence>
<dbReference type="AlphaFoldDB" id="A0A4V2ETF2"/>
<sequence length="215" mass="22203">MVRLTRAADPGVLHAWGRGWAVSRATPPPVAVPGGFRIDVGLPGHVARYLLPTVDVDTLLPLIAAITEPGTWLKVCAPEPVVRPLLPAGWTVHAPEYLMTATLRSPAVSAPDGYTLATTVTGGAIDVVVRDPAGVLAASGRAGCDGPTAVIDQVETAPEHRRRGLGRVVMAALADQAARIGAVDGVLVATSDGHALYEALGWSTRSHVTPAVLST</sequence>
<dbReference type="PROSITE" id="PS51186">
    <property type="entry name" value="GNAT"/>
    <property type="match status" value="1"/>
</dbReference>
<name>A0A4V2ETF2_9PSEU</name>
<evidence type="ECO:0000313" key="2">
    <source>
        <dbReference type="EMBL" id="RZS40863.1"/>
    </source>
</evidence>
<protein>
    <submittedName>
        <fullName evidence="2">Acetyltransferase (GNAT) family protein</fullName>
    </submittedName>
</protein>
<evidence type="ECO:0000313" key="3">
    <source>
        <dbReference type="Proteomes" id="UP000294257"/>
    </source>
</evidence>
<accession>A0A4V2ETF2</accession>
<dbReference type="GO" id="GO:0016747">
    <property type="term" value="F:acyltransferase activity, transferring groups other than amino-acyl groups"/>
    <property type="evidence" value="ECO:0007669"/>
    <property type="project" value="InterPro"/>
</dbReference>
<dbReference type="OrthoDB" id="4966223at2"/>
<dbReference type="Proteomes" id="UP000294257">
    <property type="component" value="Unassembled WGS sequence"/>
</dbReference>
<dbReference type="CDD" id="cd04301">
    <property type="entry name" value="NAT_SF"/>
    <property type="match status" value="1"/>
</dbReference>
<dbReference type="Pfam" id="PF00583">
    <property type="entry name" value="Acetyltransf_1"/>
    <property type="match status" value="1"/>
</dbReference>
<dbReference type="InterPro" id="IPR016181">
    <property type="entry name" value="Acyl_CoA_acyltransferase"/>
</dbReference>
<keyword evidence="3" id="KW-1185">Reference proteome</keyword>
<dbReference type="SUPFAM" id="SSF55729">
    <property type="entry name" value="Acyl-CoA N-acyltransferases (Nat)"/>
    <property type="match status" value="1"/>
</dbReference>
<dbReference type="RefSeq" id="WP_130343856.1">
    <property type="nucleotide sequence ID" value="NZ_SGWQ01000003.1"/>
</dbReference>
<gene>
    <name evidence="2" type="ORF">EV193_103177</name>
</gene>
<reference evidence="2 3" key="1">
    <citation type="submission" date="2019-02" db="EMBL/GenBank/DDBJ databases">
        <title>Genomic Encyclopedia of Type Strains, Phase IV (KMG-IV): sequencing the most valuable type-strain genomes for metagenomic binning, comparative biology and taxonomic classification.</title>
        <authorList>
            <person name="Goeker M."/>
        </authorList>
    </citation>
    <scope>NUCLEOTIDE SEQUENCE [LARGE SCALE GENOMIC DNA]</scope>
    <source>
        <strain evidence="2 3">DSM 101727</strain>
    </source>
</reference>
<proteinExistence type="predicted"/>
<dbReference type="Gene3D" id="3.40.630.30">
    <property type="match status" value="1"/>
</dbReference>